<gene>
    <name evidence="1" type="ORF">Psed_6912</name>
</gene>
<organism evidence="1">
    <name type="scientific">Pseudonocardia dioxanivorans (strain ATCC 55486 / DSM 44775 / JCM 13855 / CB1190)</name>
    <dbReference type="NCBI Taxonomy" id="675635"/>
    <lineage>
        <taxon>Bacteria</taxon>
        <taxon>Bacillati</taxon>
        <taxon>Actinomycetota</taxon>
        <taxon>Actinomycetes</taxon>
        <taxon>Pseudonocardiales</taxon>
        <taxon>Pseudonocardiaceae</taxon>
        <taxon>Pseudonocardia</taxon>
    </lineage>
</organism>
<geneLocation type="plasmid" evidence="1">
    <name>pPSED02</name>
</geneLocation>
<keyword evidence="1" id="KW-0614">Plasmid</keyword>
<proteinExistence type="predicted"/>
<evidence type="ECO:0000313" key="1">
    <source>
        <dbReference type="EMBL" id="AEA28980.1"/>
    </source>
</evidence>
<evidence type="ECO:0008006" key="2">
    <source>
        <dbReference type="Google" id="ProtNLM"/>
    </source>
</evidence>
<reference evidence="1" key="1">
    <citation type="journal article" date="2011" name="J. Bacteriol.">
        <title>Genome sequence of the 1,4-dioxane-degrading Pseudonocardia dioxanivorans strain CB1190.</title>
        <authorList>
            <person name="Sales C.M."/>
            <person name="Mahendra S."/>
            <person name="Grostern A."/>
            <person name="Parales R.E."/>
            <person name="Goodwin L.A."/>
            <person name="Woyke T."/>
            <person name="Nolan M."/>
            <person name="Lapidus A."/>
            <person name="Chertkov O."/>
            <person name="Ovchinnikova G."/>
            <person name="Sczyrba A."/>
            <person name="Alvarez-Cohen L."/>
        </authorList>
    </citation>
    <scope>NUCLEOTIDE SEQUENCE</scope>
    <source>
        <strain evidence="1">CB1190</strain>
        <plasmid evidence="1">pPSED02</plasmid>
    </source>
</reference>
<dbReference type="AlphaFoldDB" id="F2L707"/>
<protein>
    <recommendedName>
        <fullName evidence="2">IrrE N-terminal-like domain-containing protein</fullName>
    </recommendedName>
</protein>
<accession>F2L707</accession>
<name>F2L707_PSEUX</name>
<sequence length="183" mass="20392">MNRRSLHRLARATVAALDLRPPLDIELLAERFGAHRGKALDLVPADLPVDAAFGITGGDEYCDVIMYQQQTTRTHQVHIILHEMAHLICGHPRLAVNHTFKAPSRDEFHEVSGDMIDLIFGPVPKKPGAVRSGTPTVYDDPIEWEAETMATLLMRWVELPRETSWGATNKRLESALGDPGVWA</sequence>
<dbReference type="EMBL" id="CP002596">
    <property type="protein sequence ID" value="AEA28980.1"/>
    <property type="molecule type" value="Genomic_DNA"/>
</dbReference>
<dbReference type="RefSeq" id="WP_014203869.1">
    <property type="nucleotide sequence ID" value="NC_016600.1"/>
</dbReference>